<dbReference type="RefSeq" id="XP_066071671.1">
    <property type="nucleotide sequence ID" value="XM_066215574.1"/>
</dbReference>
<dbReference type="AlphaFoldDB" id="A0AAJ8JYW6"/>
<gene>
    <name evidence="1" type="ORF">L203_106216</name>
</gene>
<name>A0AAJ8JYW6_9TREE</name>
<dbReference type="EMBL" id="CP143791">
    <property type="protein sequence ID" value="WVN90971.1"/>
    <property type="molecule type" value="Genomic_DNA"/>
</dbReference>
<reference evidence="1" key="1">
    <citation type="submission" date="2016-06" db="EMBL/GenBank/DDBJ databases">
        <authorList>
            <person name="Cuomo C."/>
            <person name="Litvintseva A."/>
            <person name="Heitman J."/>
            <person name="Chen Y."/>
            <person name="Sun S."/>
            <person name="Springer D."/>
            <person name="Dromer F."/>
            <person name="Young S."/>
            <person name="Zeng Q."/>
            <person name="Chapman S."/>
            <person name="Gujja S."/>
            <person name="Saif S."/>
            <person name="Birren B."/>
        </authorList>
    </citation>
    <scope>NUCLEOTIDE SEQUENCE</scope>
    <source>
        <strain evidence="1">CBS 7841</strain>
    </source>
</reference>
<reference evidence="1" key="3">
    <citation type="submission" date="2024-01" db="EMBL/GenBank/DDBJ databases">
        <authorList>
            <person name="Coelho M.A."/>
            <person name="David-Palma M."/>
            <person name="Shea T."/>
            <person name="Sun S."/>
            <person name="Cuomo C.A."/>
            <person name="Heitman J."/>
        </authorList>
    </citation>
    <scope>NUCLEOTIDE SEQUENCE</scope>
    <source>
        <strain evidence="1">CBS 7841</strain>
    </source>
</reference>
<organism evidence="1 2">
    <name type="scientific">Cryptococcus depauperatus CBS 7841</name>
    <dbReference type="NCBI Taxonomy" id="1295531"/>
    <lineage>
        <taxon>Eukaryota</taxon>
        <taxon>Fungi</taxon>
        <taxon>Dikarya</taxon>
        <taxon>Basidiomycota</taxon>
        <taxon>Agaricomycotina</taxon>
        <taxon>Tremellomycetes</taxon>
        <taxon>Tremellales</taxon>
        <taxon>Cryptococcaceae</taxon>
        <taxon>Cryptococcus</taxon>
    </lineage>
</organism>
<reference evidence="1" key="2">
    <citation type="journal article" date="2022" name="Elife">
        <title>Obligate sexual reproduction of a homothallic fungus closely related to the Cryptococcus pathogenic species complex.</title>
        <authorList>
            <person name="Passer A.R."/>
            <person name="Clancey S.A."/>
            <person name="Shea T."/>
            <person name="David-Palma M."/>
            <person name="Averette A.F."/>
            <person name="Boekhout T."/>
            <person name="Porcel B.M."/>
            <person name="Nowrousian M."/>
            <person name="Cuomo C.A."/>
            <person name="Sun S."/>
            <person name="Heitman J."/>
            <person name="Coelho M.A."/>
        </authorList>
    </citation>
    <scope>NUCLEOTIDE SEQUENCE</scope>
    <source>
        <strain evidence="1">CBS 7841</strain>
    </source>
</reference>
<accession>A0AAJ8JYW6</accession>
<evidence type="ECO:0000313" key="2">
    <source>
        <dbReference type="Proteomes" id="UP000094043"/>
    </source>
</evidence>
<protein>
    <submittedName>
        <fullName evidence="1">Uncharacterized protein</fullName>
    </submittedName>
</protein>
<keyword evidence="2" id="KW-1185">Reference proteome</keyword>
<dbReference type="KEGG" id="cdep:91090424"/>
<evidence type="ECO:0000313" key="1">
    <source>
        <dbReference type="EMBL" id="WVN90971.1"/>
    </source>
</evidence>
<sequence length="87" mass="9764">MYGGRTLSDGSLLACWMKLPSGFSPRLAFLIRFQLCMCTHTKAGIITKSFHEDSPNIKEIPMERKESFLSSAPTRRCRGLGFSIHKA</sequence>
<dbReference type="Proteomes" id="UP000094043">
    <property type="component" value="Chromosome 8"/>
</dbReference>
<dbReference type="GeneID" id="91090424"/>
<proteinExistence type="predicted"/>